<evidence type="ECO:0000313" key="3">
    <source>
        <dbReference type="Proteomes" id="UP000258309"/>
    </source>
</evidence>
<feature type="domain" description="Clr5" evidence="1">
    <location>
        <begin position="9"/>
        <end position="59"/>
    </location>
</feature>
<gene>
    <name evidence="2" type="ORF">B7463_g10515</name>
</gene>
<organism evidence="2 3">
    <name type="scientific">Scytalidium lignicola</name>
    <name type="common">Hyphomycete</name>
    <dbReference type="NCBI Taxonomy" id="5539"/>
    <lineage>
        <taxon>Eukaryota</taxon>
        <taxon>Fungi</taxon>
        <taxon>Dikarya</taxon>
        <taxon>Ascomycota</taxon>
        <taxon>Pezizomycotina</taxon>
        <taxon>Leotiomycetes</taxon>
        <taxon>Leotiomycetes incertae sedis</taxon>
        <taxon>Scytalidium</taxon>
    </lineage>
</organism>
<name>A0A3E2GXH0_SCYLI</name>
<proteinExistence type="predicted"/>
<dbReference type="AlphaFoldDB" id="A0A3E2GXH0"/>
<sequence length="116" mass="13670">MPTTSRIPDSDWQRHRDSIEKLYSIENETLAEVMEVMESKGFHATKAQYVRKLRQLGIEKNSTNESWKYIAQKLNKRKRDGKDSEIYINGKLIPRKKINKEVSRYTLPSLEQMPIS</sequence>
<accession>A0A3E2GXH0</accession>
<dbReference type="OMA" id="TEKQYIR"/>
<dbReference type="STRING" id="5539.A0A3E2GXH0"/>
<dbReference type="Proteomes" id="UP000258309">
    <property type="component" value="Unassembled WGS sequence"/>
</dbReference>
<reference evidence="2 3" key="1">
    <citation type="submission" date="2018-05" db="EMBL/GenBank/DDBJ databases">
        <title>Draft genome sequence of Scytalidium lignicola DSM 105466, a ubiquitous saprotrophic fungus.</title>
        <authorList>
            <person name="Buettner E."/>
            <person name="Gebauer A.M."/>
            <person name="Hofrichter M."/>
            <person name="Liers C."/>
            <person name="Kellner H."/>
        </authorList>
    </citation>
    <scope>NUCLEOTIDE SEQUENCE [LARGE SCALE GENOMIC DNA]</scope>
    <source>
        <strain evidence="2 3">DSM 105466</strain>
    </source>
</reference>
<feature type="non-terminal residue" evidence="2">
    <location>
        <position position="116"/>
    </location>
</feature>
<dbReference type="PANTHER" id="PTHR38788:SF3">
    <property type="entry name" value="CLR5 DOMAIN-CONTAINING PROTEIN"/>
    <property type="match status" value="1"/>
</dbReference>
<keyword evidence="3" id="KW-1185">Reference proteome</keyword>
<evidence type="ECO:0000259" key="1">
    <source>
        <dbReference type="Pfam" id="PF14420"/>
    </source>
</evidence>
<evidence type="ECO:0000313" key="2">
    <source>
        <dbReference type="EMBL" id="RFU25811.1"/>
    </source>
</evidence>
<dbReference type="OrthoDB" id="5986190at2759"/>
<comment type="caution">
    <text evidence="2">The sequence shown here is derived from an EMBL/GenBank/DDBJ whole genome shotgun (WGS) entry which is preliminary data.</text>
</comment>
<dbReference type="PANTHER" id="PTHR38788">
    <property type="entry name" value="CLR5 DOMAIN-CONTAINING PROTEIN"/>
    <property type="match status" value="1"/>
</dbReference>
<protein>
    <recommendedName>
        <fullName evidence="1">Clr5 domain-containing protein</fullName>
    </recommendedName>
</protein>
<feature type="non-terminal residue" evidence="2">
    <location>
        <position position="1"/>
    </location>
</feature>
<dbReference type="EMBL" id="NCSJ02000302">
    <property type="protein sequence ID" value="RFU25811.1"/>
    <property type="molecule type" value="Genomic_DNA"/>
</dbReference>
<dbReference type="InterPro" id="IPR025676">
    <property type="entry name" value="Clr5_dom"/>
</dbReference>
<dbReference type="Pfam" id="PF14420">
    <property type="entry name" value="Clr5"/>
    <property type="match status" value="1"/>
</dbReference>